<dbReference type="InterPro" id="IPR025202">
    <property type="entry name" value="PLD-like_dom"/>
</dbReference>
<dbReference type="EC" id="3.1.4.4" evidence="3"/>
<dbReference type="CDD" id="cd09116">
    <property type="entry name" value="PLDc_Nuc_like"/>
    <property type="match status" value="1"/>
</dbReference>
<evidence type="ECO:0000256" key="3">
    <source>
        <dbReference type="ARBA" id="ARBA00012027"/>
    </source>
</evidence>
<dbReference type="eggNOG" id="COG1502">
    <property type="taxonomic scope" value="Bacteria"/>
</dbReference>
<proteinExistence type="inferred from homology"/>
<dbReference type="PROSITE" id="PS50035">
    <property type="entry name" value="PLD"/>
    <property type="match status" value="2"/>
</dbReference>
<dbReference type="InterPro" id="IPR051406">
    <property type="entry name" value="PLD_domain"/>
</dbReference>
<dbReference type="Gene3D" id="3.30.870.10">
    <property type="entry name" value="Endonuclease Chain A"/>
    <property type="match status" value="2"/>
</dbReference>
<dbReference type="GO" id="GO:0004630">
    <property type="term" value="F:phospholipase D activity"/>
    <property type="evidence" value="ECO:0007669"/>
    <property type="project" value="UniProtKB-EC"/>
</dbReference>
<name>Q254G2_CHLFF</name>
<dbReference type="KEGG" id="cfe:CF0554"/>
<dbReference type="PANTHER" id="PTHR43856:SF1">
    <property type="entry name" value="MITOCHONDRIAL CARDIOLIPIN HYDROLASE"/>
    <property type="match status" value="1"/>
</dbReference>
<feature type="domain" description="PLD phosphodiesterase" evidence="7">
    <location>
        <begin position="268"/>
        <end position="295"/>
    </location>
</feature>
<dbReference type="HOGENOM" id="CLU_043772_1_0_0"/>
<protein>
    <recommendedName>
        <fullName evidence="3">phospholipase D</fullName>
        <ecNumber evidence="3">3.1.4.4</ecNumber>
    </recommendedName>
</protein>
<accession>Q254G2</accession>
<evidence type="ECO:0000256" key="1">
    <source>
        <dbReference type="ARBA" id="ARBA00000798"/>
    </source>
</evidence>
<dbReference type="GO" id="GO:0006793">
    <property type="term" value="P:phosphorus metabolic process"/>
    <property type="evidence" value="ECO:0007669"/>
    <property type="project" value="UniProtKB-ARBA"/>
</dbReference>
<keyword evidence="5" id="KW-0442">Lipid degradation</keyword>
<dbReference type="GO" id="GO:0016891">
    <property type="term" value="F:RNA endonuclease activity producing 5'-phosphomonoesters, hydrolytic mechanism"/>
    <property type="evidence" value="ECO:0007669"/>
    <property type="project" value="TreeGrafter"/>
</dbReference>
<evidence type="ECO:0000313" key="8">
    <source>
        <dbReference type="EMBL" id="BAE81326.1"/>
    </source>
</evidence>
<dbReference type="Proteomes" id="UP000001260">
    <property type="component" value="Chromosome"/>
</dbReference>
<comment type="similarity">
    <text evidence="2">Belongs to the phospholipase D family.</text>
</comment>
<comment type="catalytic activity">
    <reaction evidence="1">
        <text>a 1,2-diacyl-sn-glycero-3-phosphocholine + H2O = a 1,2-diacyl-sn-glycero-3-phosphate + choline + H(+)</text>
        <dbReference type="Rhea" id="RHEA:14445"/>
        <dbReference type="ChEBI" id="CHEBI:15354"/>
        <dbReference type="ChEBI" id="CHEBI:15377"/>
        <dbReference type="ChEBI" id="CHEBI:15378"/>
        <dbReference type="ChEBI" id="CHEBI:57643"/>
        <dbReference type="ChEBI" id="CHEBI:58608"/>
        <dbReference type="EC" id="3.1.4.4"/>
    </reaction>
</comment>
<dbReference type="Pfam" id="PF13091">
    <property type="entry name" value="PLDc_2"/>
    <property type="match status" value="2"/>
</dbReference>
<dbReference type="STRING" id="264202.CF0554"/>
<dbReference type="InterPro" id="IPR001736">
    <property type="entry name" value="PLipase_D/transphosphatidylase"/>
</dbReference>
<keyword evidence="4" id="KW-0378">Hydrolase</keyword>
<dbReference type="RefSeq" id="WP_011458106.1">
    <property type="nucleotide sequence ID" value="NC_007899.1"/>
</dbReference>
<dbReference type="PANTHER" id="PTHR43856">
    <property type="entry name" value="CARDIOLIPIN HYDROLASE"/>
    <property type="match status" value="1"/>
</dbReference>
<dbReference type="SUPFAM" id="SSF56024">
    <property type="entry name" value="Phospholipase D/nuclease"/>
    <property type="match status" value="2"/>
</dbReference>
<keyword evidence="6" id="KW-0443">Lipid metabolism</keyword>
<dbReference type="AlphaFoldDB" id="Q254G2"/>
<dbReference type="EMBL" id="AP006861">
    <property type="protein sequence ID" value="BAE81326.1"/>
    <property type="molecule type" value="Genomic_DNA"/>
</dbReference>
<dbReference type="OrthoDB" id="18806at2"/>
<keyword evidence="9" id="KW-1185">Reference proteome</keyword>
<reference evidence="8 9" key="1">
    <citation type="journal article" date="2006" name="DNA Res.">
        <title>Genome sequence of the cat pathogen, Chlamydophila felis.</title>
        <authorList>
            <person name="Azuma Y."/>
            <person name="Hirakawa H."/>
            <person name="Yamashita A."/>
            <person name="Cai Y."/>
            <person name="Rahman M.A."/>
            <person name="Suzuki H."/>
            <person name="Mitaku S."/>
            <person name="Toh H."/>
            <person name="Goto S."/>
            <person name="Murakami T."/>
            <person name="Sugi K."/>
            <person name="Hayashi H."/>
            <person name="Fukushi H."/>
            <person name="Hattori M."/>
            <person name="Kuhara S."/>
            <person name="Shirai M."/>
        </authorList>
    </citation>
    <scope>NUCLEOTIDE SEQUENCE [LARGE SCALE GENOMIC DNA]</scope>
    <source>
        <strain evidence="8 9">Fe/C-56</strain>
    </source>
</reference>
<evidence type="ECO:0000259" key="7">
    <source>
        <dbReference type="PROSITE" id="PS50035"/>
    </source>
</evidence>
<evidence type="ECO:0000256" key="5">
    <source>
        <dbReference type="ARBA" id="ARBA00022963"/>
    </source>
</evidence>
<evidence type="ECO:0000256" key="2">
    <source>
        <dbReference type="ARBA" id="ARBA00008664"/>
    </source>
</evidence>
<dbReference type="SMART" id="SM00155">
    <property type="entry name" value="PLDc"/>
    <property type="match status" value="2"/>
</dbReference>
<dbReference type="GO" id="GO:0016042">
    <property type="term" value="P:lipid catabolic process"/>
    <property type="evidence" value="ECO:0007669"/>
    <property type="project" value="UniProtKB-KW"/>
</dbReference>
<feature type="domain" description="PLD phosphodiesterase" evidence="7">
    <location>
        <begin position="122"/>
        <end position="149"/>
    </location>
</feature>
<evidence type="ECO:0000256" key="4">
    <source>
        <dbReference type="ARBA" id="ARBA00022801"/>
    </source>
</evidence>
<evidence type="ECO:0000313" key="9">
    <source>
        <dbReference type="Proteomes" id="UP000001260"/>
    </source>
</evidence>
<organism evidence="8 9">
    <name type="scientific">Chlamydia felis (strain Fe/C-56)</name>
    <name type="common">Chlamydophila felis</name>
    <dbReference type="NCBI Taxonomy" id="264202"/>
    <lineage>
        <taxon>Bacteria</taxon>
        <taxon>Pseudomonadati</taxon>
        <taxon>Chlamydiota</taxon>
        <taxon>Chlamydiia</taxon>
        <taxon>Chlamydiales</taxon>
        <taxon>Chlamydiaceae</taxon>
        <taxon>Chlamydia/Chlamydophila group</taxon>
        <taxon>Chlamydia</taxon>
    </lineage>
</organism>
<sequence length="351" mass="40073">MKKKTNSRLKIIFTLGSLFFFGVLTKSHTPDTFQTFISSQEPVIYSKQCGDNSLKVLCDAIDSAKKSIFLRIYRLSAPEIFTSLANQANAQLNVTIHYEKMAKSQEFPKNHNVLLVEHPSVGRRLMHKKSLAIDDKYAWLGSANYTHSSFLQDSNLIIGLKSKELCRYIRNESSGTCVIHDQNLRYFSLPGDQGQALSPVLQILRTARKTVRLAMFALTYPPVFHELNEAKKRGVDVKILIDKDYKNLSIKQIQSLKDSNLTLHTKTTRYRLHHKFAVIDQKILIAGSVNWSESGFCINSEDMIILDNLTDKQIKKLNKIWEDLEKQSVLTYPSGGEEEKVIDLYKEKRAA</sequence>
<evidence type="ECO:0000256" key="6">
    <source>
        <dbReference type="ARBA" id="ARBA00023098"/>
    </source>
</evidence>
<gene>
    <name evidence="8" type="primary">pplD1</name>
    <name evidence="8" type="ordered locus">CF0554</name>
</gene>